<dbReference type="GO" id="GO:0009236">
    <property type="term" value="P:cobalamin biosynthetic process"/>
    <property type="evidence" value="ECO:0007669"/>
    <property type="project" value="UniProtKB-UniPathway"/>
</dbReference>
<dbReference type="InterPro" id="IPR003723">
    <property type="entry name" value="Precorrin-6x_reduct"/>
</dbReference>
<dbReference type="EC" id="1.3.1.54" evidence="4"/>
<dbReference type="PROSITE" id="PS51014">
    <property type="entry name" value="COBK_CBIJ"/>
    <property type="match status" value="1"/>
</dbReference>
<evidence type="ECO:0000256" key="2">
    <source>
        <dbReference type="ARBA" id="ARBA00022573"/>
    </source>
</evidence>
<comment type="caution">
    <text evidence="4">The sequence shown here is derived from an EMBL/GenBank/DDBJ whole genome shotgun (WGS) entry which is preliminary data.</text>
</comment>
<dbReference type="PANTHER" id="PTHR36925">
    <property type="entry name" value="COBALT-PRECORRIN-6A REDUCTASE"/>
    <property type="match status" value="1"/>
</dbReference>
<dbReference type="NCBIfam" id="TIGR00715">
    <property type="entry name" value="precor6x_red"/>
    <property type="match status" value="1"/>
</dbReference>
<evidence type="ECO:0000313" key="4">
    <source>
        <dbReference type="EMBL" id="MZP28536.1"/>
    </source>
</evidence>
<dbReference type="UniPathway" id="UPA00148"/>
<protein>
    <submittedName>
        <fullName evidence="4">Precorrin-6A reductase</fullName>
        <ecNumber evidence="4">1.3.1.54</ecNumber>
    </submittedName>
</protein>
<evidence type="ECO:0000313" key="5">
    <source>
        <dbReference type="Proteomes" id="UP000463470"/>
    </source>
</evidence>
<organism evidence="4 5">
    <name type="scientific">Heliomicrobium undosum</name>
    <dbReference type="NCBI Taxonomy" id="121734"/>
    <lineage>
        <taxon>Bacteria</taxon>
        <taxon>Bacillati</taxon>
        <taxon>Bacillota</taxon>
        <taxon>Clostridia</taxon>
        <taxon>Eubacteriales</taxon>
        <taxon>Heliobacteriaceae</taxon>
        <taxon>Heliomicrobium</taxon>
    </lineage>
</organism>
<evidence type="ECO:0000256" key="1">
    <source>
        <dbReference type="ARBA" id="ARBA00004953"/>
    </source>
</evidence>
<accession>A0A845KZE3</accession>
<dbReference type="RefSeq" id="WP_161254237.1">
    <property type="nucleotide sequence ID" value="NZ_WXEY01000002.1"/>
</dbReference>
<proteinExistence type="predicted"/>
<keyword evidence="5" id="KW-1185">Reference proteome</keyword>
<dbReference type="PANTHER" id="PTHR36925:SF1">
    <property type="entry name" value="COBALT-PRECORRIN-6A REDUCTASE"/>
    <property type="match status" value="1"/>
</dbReference>
<comment type="pathway">
    <text evidence="1">Cofactor biosynthesis; adenosylcobalamin biosynthesis.</text>
</comment>
<sequence length="283" mass="31020">MIWVVAGTRDARRLIEGIWRAGLPVIASVVSEYGAQLLQEAFSGKVPVHQGAMDPPAMRSFVREKGIIAVIDATHPFARVVSENLLKLAAGEGVAYLRYERPSVDTTDFPNLIAVRNWEEALDALGEAEEGETVFLATGSRALPQVVPPLLQKKLRPIARVLPDLDSLRQCLDLGLQADQIIAMQGPFSEEMNRAMFAQTKARWLVTKESGAVGGADAKLRAAAGMGLKTILLCRPALPYPCATTDFDEAVAWAGERLQWSDKERLFPNQNMKLEHETSTSEI</sequence>
<dbReference type="OrthoDB" id="9780707at2"/>
<keyword evidence="3 4" id="KW-0560">Oxidoreductase</keyword>
<dbReference type="AlphaFoldDB" id="A0A845KZE3"/>
<dbReference type="GO" id="GO:0016994">
    <property type="term" value="F:precorrin-6A reductase activity"/>
    <property type="evidence" value="ECO:0007669"/>
    <property type="project" value="UniProtKB-EC"/>
</dbReference>
<name>A0A845KZE3_9FIRM</name>
<evidence type="ECO:0000256" key="3">
    <source>
        <dbReference type="ARBA" id="ARBA00023002"/>
    </source>
</evidence>
<keyword evidence="2" id="KW-0169">Cobalamin biosynthesis</keyword>
<dbReference type="Proteomes" id="UP000463470">
    <property type="component" value="Unassembled WGS sequence"/>
</dbReference>
<gene>
    <name evidence="4" type="primary">cobK</name>
    <name evidence="4" type="ORF">GTO91_02200</name>
</gene>
<reference evidence="4 5" key="1">
    <citation type="submission" date="2020-01" db="EMBL/GenBank/DDBJ databases">
        <title>Whole-genome sequence of Heliobacterium undosum DSM 13378.</title>
        <authorList>
            <person name="Kyndt J.A."/>
            <person name="Meyer T.E."/>
        </authorList>
    </citation>
    <scope>NUCLEOTIDE SEQUENCE [LARGE SCALE GENOMIC DNA]</scope>
    <source>
        <strain evidence="4 5">DSM 13378</strain>
    </source>
</reference>
<dbReference type="EMBL" id="WXEY01000002">
    <property type="protein sequence ID" value="MZP28536.1"/>
    <property type="molecule type" value="Genomic_DNA"/>
</dbReference>
<dbReference type="Pfam" id="PF02571">
    <property type="entry name" value="CbiJ"/>
    <property type="match status" value="1"/>
</dbReference>